<name>A3IJD2_9CHRO</name>
<accession>A3IJD2</accession>
<dbReference type="Proteomes" id="UP000003781">
    <property type="component" value="Unassembled WGS sequence"/>
</dbReference>
<sequence length="23" mass="2675">MNWFICINLTSLIMPNNFIGGYL</sequence>
<gene>
    <name evidence="1" type="ORF">CY0110_19002</name>
</gene>
<comment type="caution">
    <text evidence="1">The sequence shown here is derived from an EMBL/GenBank/DDBJ whole genome shotgun (WGS) entry which is preliminary data.</text>
</comment>
<reference evidence="1 2" key="1">
    <citation type="submission" date="2007-03" db="EMBL/GenBank/DDBJ databases">
        <authorList>
            <person name="Stal L."/>
            <person name="Ferriera S."/>
            <person name="Johnson J."/>
            <person name="Kravitz S."/>
            <person name="Beeson K."/>
            <person name="Sutton G."/>
            <person name="Rogers Y.-H."/>
            <person name="Friedman R."/>
            <person name="Frazier M."/>
            <person name="Venter J.C."/>
        </authorList>
    </citation>
    <scope>NUCLEOTIDE SEQUENCE [LARGE SCALE GENOMIC DNA]</scope>
    <source>
        <strain evidence="1 2">CCY0110</strain>
    </source>
</reference>
<organism evidence="1 2">
    <name type="scientific">Crocosphaera chwakensis CCY0110</name>
    <dbReference type="NCBI Taxonomy" id="391612"/>
    <lineage>
        <taxon>Bacteria</taxon>
        <taxon>Bacillati</taxon>
        <taxon>Cyanobacteriota</taxon>
        <taxon>Cyanophyceae</taxon>
        <taxon>Oscillatoriophycideae</taxon>
        <taxon>Chroococcales</taxon>
        <taxon>Aphanothecaceae</taxon>
        <taxon>Crocosphaera</taxon>
        <taxon>Crocosphaera chwakensis</taxon>
    </lineage>
</organism>
<evidence type="ECO:0000313" key="1">
    <source>
        <dbReference type="EMBL" id="EAZ93914.1"/>
    </source>
</evidence>
<proteinExistence type="predicted"/>
<keyword evidence="2" id="KW-1185">Reference proteome</keyword>
<dbReference type="AlphaFoldDB" id="A3IJD2"/>
<protein>
    <submittedName>
        <fullName evidence="1">Uncharacterized protein</fullName>
    </submittedName>
</protein>
<evidence type="ECO:0000313" key="2">
    <source>
        <dbReference type="Proteomes" id="UP000003781"/>
    </source>
</evidence>
<dbReference type="EMBL" id="AAXW01000002">
    <property type="protein sequence ID" value="EAZ93914.1"/>
    <property type="molecule type" value="Genomic_DNA"/>
</dbReference>